<name>A0ABM3ZLU0_PANGU</name>
<keyword evidence="6" id="KW-0325">Glycoprotein</keyword>
<feature type="domain" description="Receptor ligand binding region" evidence="7">
    <location>
        <begin position="22"/>
        <end position="365"/>
    </location>
</feature>
<dbReference type="GeneID" id="117667882"/>
<dbReference type="PRINTS" id="PR00248">
    <property type="entry name" value="GPCRMGR"/>
</dbReference>
<evidence type="ECO:0000256" key="6">
    <source>
        <dbReference type="ARBA" id="ARBA00023180"/>
    </source>
</evidence>
<comment type="subcellular location">
    <subcellularLocation>
        <location evidence="1">Membrane</location>
        <topology evidence="1">Multi-pass membrane protein</topology>
    </subcellularLocation>
</comment>
<proteinExistence type="predicted"/>
<dbReference type="RefSeq" id="XP_060549347.1">
    <property type="nucleotide sequence ID" value="XM_060693364.1"/>
</dbReference>
<dbReference type="InterPro" id="IPR000337">
    <property type="entry name" value="GPCR_3"/>
</dbReference>
<keyword evidence="5" id="KW-0675">Receptor</keyword>
<evidence type="ECO:0000256" key="2">
    <source>
        <dbReference type="ARBA" id="ARBA00022692"/>
    </source>
</evidence>
<dbReference type="InterPro" id="IPR000068">
    <property type="entry name" value="GPCR_3_Ca_sens_rcpt-rel"/>
</dbReference>
<evidence type="ECO:0000313" key="8">
    <source>
        <dbReference type="Proteomes" id="UP001652622"/>
    </source>
</evidence>
<dbReference type="Gene3D" id="3.40.50.2300">
    <property type="match status" value="2"/>
</dbReference>
<dbReference type="Pfam" id="PF01094">
    <property type="entry name" value="ANF_receptor"/>
    <property type="match status" value="1"/>
</dbReference>
<keyword evidence="2" id="KW-0812">Transmembrane</keyword>
<organism evidence="8 9">
    <name type="scientific">Pantherophis guttatus</name>
    <name type="common">Corn snake</name>
    <name type="synonym">Elaphe guttata</name>
    <dbReference type="NCBI Taxonomy" id="94885"/>
    <lineage>
        <taxon>Eukaryota</taxon>
        <taxon>Metazoa</taxon>
        <taxon>Chordata</taxon>
        <taxon>Craniata</taxon>
        <taxon>Vertebrata</taxon>
        <taxon>Euteleostomi</taxon>
        <taxon>Lepidosauria</taxon>
        <taxon>Squamata</taxon>
        <taxon>Bifurcata</taxon>
        <taxon>Unidentata</taxon>
        <taxon>Episquamata</taxon>
        <taxon>Toxicofera</taxon>
        <taxon>Serpentes</taxon>
        <taxon>Colubroidea</taxon>
        <taxon>Colubridae</taxon>
        <taxon>Colubrinae</taxon>
        <taxon>Pantherophis</taxon>
    </lineage>
</organism>
<evidence type="ECO:0000256" key="4">
    <source>
        <dbReference type="ARBA" id="ARBA00023136"/>
    </source>
</evidence>
<reference evidence="9" key="1">
    <citation type="submission" date="2025-08" db="UniProtKB">
        <authorList>
            <consortium name="RefSeq"/>
        </authorList>
    </citation>
    <scope>IDENTIFICATION</scope>
    <source>
        <tissue evidence="9">Blood</tissue>
    </source>
</reference>
<evidence type="ECO:0000256" key="5">
    <source>
        <dbReference type="ARBA" id="ARBA00023170"/>
    </source>
</evidence>
<dbReference type="PANTHER" id="PTHR24061:SF599">
    <property type="entry name" value="G-PROTEIN COUPLED RECEPTORS FAMILY 3 PROFILE DOMAIN-CONTAINING PROTEIN"/>
    <property type="match status" value="1"/>
</dbReference>
<dbReference type="InterPro" id="IPR028082">
    <property type="entry name" value="Peripla_BP_I"/>
</dbReference>
<accession>A0ABM3ZLU0</accession>
<dbReference type="InterPro" id="IPR001828">
    <property type="entry name" value="ANF_lig-bd_rcpt"/>
</dbReference>
<protein>
    <submittedName>
        <fullName evidence="9">Extracellular calcium-sensing receptor-like</fullName>
    </submittedName>
</protein>
<keyword evidence="3" id="KW-1133">Transmembrane helix</keyword>
<evidence type="ECO:0000256" key="3">
    <source>
        <dbReference type="ARBA" id="ARBA00022989"/>
    </source>
</evidence>
<dbReference type="PANTHER" id="PTHR24061">
    <property type="entry name" value="CALCIUM-SENSING RECEPTOR-RELATED"/>
    <property type="match status" value="1"/>
</dbReference>
<sequence>MFKLAKQLLAKRTSYPEFWKALSFLFAFEEINQNPQILPNVTLGYNIYDNSVTTKRTLEALLDLLSKGEADVPNYSCGKRRNTLVVLEGVGADMSIHISSLLNLYKIPQVRSTFPPLVLRDRQHFPFFYSTFPTETNQYLGIIKILQYFKWTLTGLIAPDTENGEKFMRLFTSILDQNGICVVFTVIISGYGCDYKEKDGGLLYGKVEIFIYHAEFQNFMDGFSSILYFLIKKKGYVVGKVWIITVISDFTFWMSMTPKFNEKSYCIFSFLSHTNKKINFDEQLESFTERIVDEIYSCSYSKHAPSVKGWTWCREKEKRRPMSQELREKILSLDGYHIYHTVWTVAHALHAAYALQSQRRATKNGNRSGVQRLQPWQCPLYPQSMSETVICLAALVQM</sequence>
<gene>
    <name evidence="9" type="primary">LOC117667882</name>
</gene>
<keyword evidence="4" id="KW-0472">Membrane</keyword>
<evidence type="ECO:0000313" key="9">
    <source>
        <dbReference type="RefSeq" id="XP_060549347.1"/>
    </source>
</evidence>
<evidence type="ECO:0000259" key="7">
    <source>
        <dbReference type="Pfam" id="PF01094"/>
    </source>
</evidence>
<keyword evidence="8" id="KW-1185">Reference proteome</keyword>
<dbReference type="Proteomes" id="UP001652622">
    <property type="component" value="Unplaced"/>
</dbReference>
<evidence type="ECO:0000256" key="1">
    <source>
        <dbReference type="ARBA" id="ARBA00004141"/>
    </source>
</evidence>
<dbReference type="SUPFAM" id="SSF53822">
    <property type="entry name" value="Periplasmic binding protein-like I"/>
    <property type="match status" value="1"/>
</dbReference>